<gene>
    <name evidence="12 16" type="primary">ilvC</name>
    <name evidence="16" type="ORF">ENE75_04545</name>
</gene>
<comment type="cofactor">
    <cofactor evidence="12">
        <name>Mg(2+)</name>
        <dbReference type="ChEBI" id="CHEBI:18420"/>
    </cofactor>
    <text evidence="12">Binds 2 magnesium ions per subunit.</text>
</comment>
<keyword evidence="8 12" id="KW-0521">NADP</keyword>
<dbReference type="AlphaFoldDB" id="A0A437K1I4"/>
<dbReference type="InterPro" id="IPR014359">
    <property type="entry name" value="KARI_prok"/>
</dbReference>
<dbReference type="InterPro" id="IPR013023">
    <property type="entry name" value="KARI"/>
</dbReference>
<evidence type="ECO:0000256" key="10">
    <source>
        <dbReference type="ARBA" id="ARBA00023304"/>
    </source>
</evidence>
<feature type="active site" evidence="12">
    <location>
        <position position="107"/>
    </location>
</feature>
<comment type="catalytic activity">
    <reaction evidence="11 12">
        <text>(2R)-2,3-dihydroxy-3-methylbutanoate + NADP(+) = (2S)-2-acetolactate + NADPH + H(+)</text>
        <dbReference type="Rhea" id="RHEA:22068"/>
        <dbReference type="ChEBI" id="CHEBI:15378"/>
        <dbReference type="ChEBI" id="CHEBI:49072"/>
        <dbReference type="ChEBI" id="CHEBI:57783"/>
        <dbReference type="ChEBI" id="CHEBI:58349"/>
        <dbReference type="ChEBI" id="CHEBI:58476"/>
        <dbReference type="EC" id="1.1.1.86"/>
    </reaction>
</comment>
<evidence type="ECO:0000256" key="13">
    <source>
        <dbReference type="PROSITE-ProRule" id="PRU01198"/>
    </source>
</evidence>
<dbReference type="UniPathway" id="UPA00049">
    <property type="reaction ID" value="UER00060"/>
</dbReference>
<comment type="catalytic activity">
    <reaction evidence="12">
        <text>(2R,3R)-2,3-dihydroxy-3-methylpentanoate + NADP(+) = (S)-2-ethyl-2-hydroxy-3-oxobutanoate + NADPH + H(+)</text>
        <dbReference type="Rhea" id="RHEA:13493"/>
        <dbReference type="ChEBI" id="CHEBI:15378"/>
        <dbReference type="ChEBI" id="CHEBI:49256"/>
        <dbReference type="ChEBI" id="CHEBI:49258"/>
        <dbReference type="ChEBI" id="CHEBI:57783"/>
        <dbReference type="ChEBI" id="CHEBI:58349"/>
        <dbReference type="EC" id="1.1.1.86"/>
    </reaction>
</comment>
<evidence type="ECO:0000256" key="11">
    <source>
        <dbReference type="ARBA" id="ARBA00049021"/>
    </source>
</evidence>
<dbReference type="Pfam" id="PF07991">
    <property type="entry name" value="KARI_N"/>
    <property type="match status" value="1"/>
</dbReference>
<dbReference type="UniPathway" id="UPA00047">
    <property type="reaction ID" value="UER00056"/>
</dbReference>
<evidence type="ECO:0000256" key="4">
    <source>
        <dbReference type="ARBA" id="ARBA00010318"/>
    </source>
</evidence>
<evidence type="ECO:0000256" key="3">
    <source>
        <dbReference type="ARBA" id="ARBA00004885"/>
    </source>
</evidence>
<dbReference type="NCBIfam" id="NF004017">
    <property type="entry name" value="PRK05479.1"/>
    <property type="match status" value="1"/>
</dbReference>
<dbReference type="InterPro" id="IPR013116">
    <property type="entry name" value="KARI_N"/>
</dbReference>
<dbReference type="NCBIfam" id="NF009940">
    <property type="entry name" value="PRK13403.1"/>
    <property type="match status" value="1"/>
</dbReference>
<dbReference type="RefSeq" id="WP_128196022.1">
    <property type="nucleotide sequence ID" value="NZ_SACT01000001.1"/>
</dbReference>
<dbReference type="HAMAP" id="MF_00435">
    <property type="entry name" value="IlvC"/>
    <property type="match status" value="1"/>
</dbReference>
<dbReference type="GO" id="GO:0005829">
    <property type="term" value="C:cytosol"/>
    <property type="evidence" value="ECO:0007669"/>
    <property type="project" value="TreeGrafter"/>
</dbReference>
<feature type="binding site" evidence="12">
    <location>
        <begin position="24"/>
        <end position="27"/>
    </location>
    <ligand>
        <name>NADP(+)</name>
        <dbReference type="ChEBI" id="CHEBI:58349"/>
    </ligand>
</feature>
<name>A0A437K1I4_9BURK</name>
<dbReference type="Gene3D" id="3.40.50.720">
    <property type="entry name" value="NAD(P)-binding Rossmann-like Domain"/>
    <property type="match status" value="1"/>
</dbReference>
<keyword evidence="17" id="KW-1185">Reference proteome</keyword>
<dbReference type="GO" id="GO:0000287">
    <property type="term" value="F:magnesium ion binding"/>
    <property type="evidence" value="ECO:0007669"/>
    <property type="project" value="UniProtKB-UniRule"/>
</dbReference>
<dbReference type="PROSITE" id="PS51851">
    <property type="entry name" value="KARI_C"/>
    <property type="match status" value="1"/>
</dbReference>
<reference evidence="16 17" key="1">
    <citation type="submission" date="2019-01" db="EMBL/GenBank/DDBJ databases">
        <authorList>
            <person name="Chen W.-M."/>
        </authorList>
    </citation>
    <scope>NUCLEOTIDE SEQUENCE [LARGE SCALE GENOMIC DNA]</scope>
    <source>
        <strain evidence="16 17">ICH-3</strain>
    </source>
</reference>
<feature type="binding site" evidence="12">
    <location>
        <position position="133"/>
    </location>
    <ligand>
        <name>NADP(+)</name>
        <dbReference type="ChEBI" id="CHEBI:58349"/>
    </ligand>
</feature>
<evidence type="ECO:0000256" key="7">
    <source>
        <dbReference type="ARBA" id="ARBA00022842"/>
    </source>
</evidence>
<feature type="domain" description="KARI N-terminal Rossmann" evidence="14">
    <location>
        <begin position="1"/>
        <end position="181"/>
    </location>
</feature>
<sequence length="338" mass="36735">MKVYYDKDADLSLIKGKNVTIIGYGSQGHAHAQNLNDSGCKVTVGLRRGGASWAKVEKAGLKVAEVAEAVKTADVVMILLPDEQIAQVYAHDVEPNIREGASLAFAHGFNVHYGQVIPRADLDVWMVAPKAPGHTVRDTYARGGGVPHLIAVHADKSGKARDLALSYAAANGGGKAGIIETNFREETETDLFGEQAVLCGGTVELIKAGYETLVEAGYAPEMAYFECLHELKLIVDLIYEGGIANMNYSISNNAEYGEYVTGPRIVTEQTKAEMKRVLTDIQTGEYAKSFILENRAGAPTLISRRRITSEHSIEVVGEKLRAMMPWIKANKLVDKSRN</sequence>
<dbReference type="EC" id="1.1.1.86" evidence="12"/>
<dbReference type="GO" id="GO:0009099">
    <property type="term" value="P:L-valine biosynthetic process"/>
    <property type="evidence" value="ECO:0007669"/>
    <property type="project" value="UniProtKB-UniRule"/>
</dbReference>
<keyword evidence="7 12" id="KW-0460">Magnesium</keyword>
<dbReference type="InterPro" id="IPR000506">
    <property type="entry name" value="KARI_C"/>
</dbReference>
<dbReference type="PROSITE" id="PS51850">
    <property type="entry name" value="KARI_N"/>
    <property type="match status" value="1"/>
</dbReference>
<evidence type="ECO:0000256" key="6">
    <source>
        <dbReference type="ARBA" id="ARBA00022723"/>
    </source>
</evidence>
<dbReference type="InterPro" id="IPR008927">
    <property type="entry name" value="6-PGluconate_DH-like_C_sf"/>
</dbReference>
<dbReference type="OrthoDB" id="9804088at2"/>
<dbReference type="Gene3D" id="6.10.240.10">
    <property type="match status" value="1"/>
</dbReference>
<evidence type="ECO:0000313" key="16">
    <source>
        <dbReference type="EMBL" id="RVT54135.1"/>
    </source>
</evidence>
<protein>
    <recommendedName>
        <fullName evidence="12">Ketol-acid reductoisomerase (NADP(+))</fullName>
        <shortName evidence="12">KARI</shortName>
        <ecNumber evidence="12">1.1.1.86</ecNumber>
    </recommendedName>
    <alternativeName>
        <fullName evidence="12">Acetohydroxy-acid isomeroreductase</fullName>
        <shortName evidence="12">AHIR</shortName>
    </alternativeName>
    <alternativeName>
        <fullName evidence="12">Alpha-keto-beta-hydroxylacyl reductoisomerase</fullName>
    </alternativeName>
</protein>
<dbReference type="SUPFAM" id="SSF48179">
    <property type="entry name" value="6-phosphogluconate dehydrogenase C-terminal domain-like"/>
    <property type="match status" value="1"/>
</dbReference>
<comment type="caution">
    <text evidence="12">Lacks conserved residue(s) required for the propagation of feature annotation.</text>
</comment>
<comment type="function">
    <text evidence="1 12">Involved in the biosynthesis of branched-chain amino acids (BCAA). Catalyzes an alkyl-migration followed by a ketol-acid reduction of (S)-2-acetolactate (S2AL) to yield (R)-2,3-dihydroxy-isovalerate. In the isomerase reaction, S2AL is rearranged via a Mg-dependent methyl migration to produce 3-hydroxy-3-methyl-2-ketobutyrate (HMKB). In the reductase reaction, this 2-ketoacid undergoes a metal-dependent reduction by NADPH to yield (R)-2,3-dihydroxy-isovalerate.</text>
</comment>
<dbReference type="EMBL" id="SACT01000001">
    <property type="protein sequence ID" value="RVT54135.1"/>
    <property type="molecule type" value="Genomic_DNA"/>
</dbReference>
<organism evidence="16 17">
    <name type="scientific">Rubrivivax albus</name>
    <dbReference type="NCBI Taxonomy" id="2499835"/>
    <lineage>
        <taxon>Bacteria</taxon>
        <taxon>Pseudomonadati</taxon>
        <taxon>Pseudomonadota</taxon>
        <taxon>Betaproteobacteria</taxon>
        <taxon>Burkholderiales</taxon>
        <taxon>Sphaerotilaceae</taxon>
        <taxon>Rubrivivax</taxon>
    </lineage>
</organism>
<feature type="domain" description="KARI C-terminal knotted" evidence="15">
    <location>
        <begin position="182"/>
        <end position="327"/>
    </location>
</feature>
<proteinExistence type="inferred from homology"/>
<dbReference type="FunFam" id="3.40.50.720:FF:000023">
    <property type="entry name" value="Ketol-acid reductoisomerase (NADP(+))"/>
    <property type="match status" value="1"/>
</dbReference>
<accession>A0A437K1I4</accession>
<dbReference type="PANTHER" id="PTHR21371">
    <property type="entry name" value="KETOL-ACID REDUCTOISOMERASE, MITOCHONDRIAL"/>
    <property type="match status" value="1"/>
</dbReference>
<keyword evidence="10 12" id="KW-0100">Branched-chain amino acid biosynthesis</keyword>
<feature type="binding site" evidence="12 13">
    <location>
        <position position="190"/>
    </location>
    <ligand>
        <name>Mg(2+)</name>
        <dbReference type="ChEBI" id="CHEBI:18420"/>
        <label>2</label>
    </ligand>
</feature>
<dbReference type="PIRSF" id="PIRSF000116">
    <property type="entry name" value="IlvC_gammaproteo"/>
    <property type="match status" value="1"/>
</dbReference>
<keyword evidence="9 12" id="KW-0560">Oxidoreductase</keyword>
<dbReference type="PANTHER" id="PTHR21371:SF1">
    <property type="entry name" value="KETOL-ACID REDUCTOISOMERASE, MITOCHONDRIAL"/>
    <property type="match status" value="1"/>
</dbReference>
<feature type="binding site" evidence="12 13">
    <location>
        <position position="230"/>
    </location>
    <ligand>
        <name>Mg(2+)</name>
        <dbReference type="ChEBI" id="CHEBI:18420"/>
        <label>2</label>
    </ligand>
</feature>
<dbReference type="SUPFAM" id="SSF51735">
    <property type="entry name" value="NAD(P)-binding Rossmann-fold domains"/>
    <property type="match status" value="1"/>
</dbReference>
<evidence type="ECO:0000256" key="8">
    <source>
        <dbReference type="ARBA" id="ARBA00022857"/>
    </source>
</evidence>
<feature type="binding site" evidence="12 13">
    <location>
        <position position="190"/>
    </location>
    <ligand>
        <name>Mg(2+)</name>
        <dbReference type="ChEBI" id="CHEBI:18420"/>
        <label>1</label>
    </ligand>
</feature>
<dbReference type="GO" id="GO:0009097">
    <property type="term" value="P:isoleucine biosynthetic process"/>
    <property type="evidence" value="ECO:0007669"/>
    <property type="project" value="UniProtKB-UniRule"/>
</dbReference>
<dbReference type="GO" id="GO:0004455">
    <property type="term" value="F:ketol-acid reductoisomerase activity"/>
    <property type="evidence" value="ECO:0007669"/>
    <property type="project" value="UniProtKB-UniRule"/>
</dbReference>
<feature type="binding site" evidence="12 13">
    <location>
        <position position="251"/>
    </location>
    <ligand>
        <name>substrate</name>
    </ligand>
</feature>
<dbReference type="Proteomes" id="UP000288178">
    <property type="component" value="Unassembled WGS sequence"/>
</dbReference>
<evidence type="ECO:0000313" key="17">
    <source>
        <dbReference type="Proteomes" id="UP000288178"/>
    </source>
</evidence>
<evidence type="ECO:0000259" key="14">
    <source>
        <dbReference type="PROSITE" id="PS51850"/>
    </source>
</evidence>
<keyword evidence="16" id="KW-0413">Isomerase</keyword>
<dbReference type="GO" id="GO:0050661">
    <property type="term" value="F:NADP binding"/>
    <property type="evidence" value="ECO:0007669"/>
    <property type="project" value="InterPro"/>
</dbReference>
<evidence type="ECO:0000256" key="1">
    <source>
        <dbReference type="ARBA" id="ARBA00002172"/>
    </source>
</evidence>
<dbReference type="Pfam" id="PF01450">
    <property type="entry name" value="KARI_C"/>
    <property type="match status" value="1"/>
</dbReference>
<keyword evidence="6 12" id="KW-0479">Metal-binding</keyword>
<feature type="binding site" evidence="12">
    <location>
        <position position="47"/>
    </location>
    <ligand>
        <name>NADP(+)</name>
        <dbReference type="ChEBI" id="CHEBI:58349"/>
    </ligand>
</feature>
<comment type="pathway">
    <text evidence="2 12">Amino-acid biosynthesis; L-valine biosynthesis; L-valine from pyruvate: step 2/4.</text>
</comment>
<comment type="pathway">
    <text evidence="3 12">Amino-acid biosynthesis; L-isoleucine biosynthesis; L-isoleucine from 2-oxobutanoate: step 2/4.</text>
</comment>
<evidence type="ECO:0000259" key="15">
    <source>
        <dbReference type="PROSITE" id="PS51851"/>
    </source>
</evidence>
<evidence type="ECO:0000256" key="5">
    <source>
        <dbReference type="ARBA" id="ARBA00022605"/>
    </source>
</evidence>
<dbReference type="InterPro" id="IPR036291">
    <property type="entry name" value="NAD(P)-bd_dom_sf"/>
</dbReference>
<evidence type="ECO:0000256" key="2">
    <source>
        <dbReference type="ARBA" id="ARBA00004864"/>
    </source>
</evidence>
<comment type="similarity">
    <text evidence="4 12 13">Belongs to the ketol-acid reductoisomerase family.</text>
</comment>
<evidence type="ECO:0000256" key="9">
    <source>
        <dbReference type="ARBA" id="ARBA00023002"/>
    </source>
</evidence>
<dbReference type="NCBIfam" id="TIGR00465">
    <property type="entry name" value="ilvC"/>
    <property type="match status" value="1"/>
</dbReference>
<dbReference type="GO" id="GO:0016853">
    <property type="term" value="F:isomerase activity"/>
    <property type="evidence" value="ECO:0007669"/>
    <property type="project" value="UniProtKB-KW"/>
</dbReference>
<evidence type="ECO:0000256" key="12">
    <source>
        <dbReference type="HAMAP-Rule" id="MF_00435"/>
    </source>
</evidence>
<feature type="binding site" evidence="12">
    <location>
        <position position="52"/>
    </location>
    <ligand>
        <name>NADP(+)</name>
        <dbReference type="ChEBI" id="CHEBI:58349"/>
    </ligand>
</feature>
<feature type="binding site" evidence="12 13">
    <location>
        <position position="194"/>
    </location>
    <ligand>
        <name>Mg(2+)</name>
        <dbReference type="ChEBI" id="CHEBI:18420"/>
        <label>1</label>
    </ligand>
</feature>
<comment type="caution">
    <text evidence="16">The sequence shown here is derived from an EMBL/GenBank/DDBJ whole genome shotgun (WGS) entry which is preliminary data.</text>
</comment>
<keyword evidence="5 12" id="KW-0028">Amino-acid biosynthesis</keyword>
<feature type="binding site" evidence="12 13">
    <location>
        <position position="226"/>
    </location>
    <ligand>
        <name>Mg(2+)</name>
        <dbReference type="ChEBI" id="CHEBI:18420"/>
        <label>2</label>
    </ligand>
</feature>